<evidence type="ECO:0000256" key="5">
    <source>
        <dbReference type="ARBA" id="ARBA00022970"/>
    </source>
</evidence>
<feature type="transmembrane region" description="Helical" evidence="8">
    <location>
        <begin position="201"/>
        <end position="222"/>
    </location>
</feature>
<dbReference type="NCBIfam" id="TIGR01726">
    <property type="entry name" value="HEQRo_perm_3TM"/>
    <property type="match status" value="1"/>
</dbReference>
<gene>
    <name evidence="10" type="ORF">SAMN02982927_02023</name>
</gene>
<dbReference type="GO" id="GO:0006865">
    <property type="term" value="P:amino acid transport"/>
    <property type="evidence" value="ECO:0007669"/>
    <property type="project" value="UniProtKB-KW"/>
</dbReference>
<feature type="domain" description="ABC transmembrane type-1" evidence="9">
    <location>
        <begin position="21"/>
        <end position="222"/>
    </location>
</feature>
<dbReference type="RefSeq" id="WP_093672576.1">
    <property type="nucleotide sequence ID" value="NZ_FOOY01000013.1"/>
</dbReference>
<dbReference type="SUPFAM" id="SSF161098">
    <property type="entry name" value="MetI-like"/>
    <property type="match status" value="1"/>
</dbReference>
<comment type="similarity">
    <text evidence="8">Belongs to the binding-protein-dependent transport system permease family.</text>
</comment>
<name>A0A1I2SWR4_9BACL</name>
<evidence type="ECO:0000256" key="1">
    <source>
        <dbReference type="ARBA" id="ARBA00004651"/>
    </source>
</evidence>
<feature type="transmembrane region" description="Helical" evidence="8">
    <location>
        <begin position="20"/>
        <end position="47"/>
    </location>
</feature>
<comment type="subcellular location">
    <subcellularLocation>
        <location evidence="1 8">Cell membrane</location>
        <topology evidence="1 8">Multi-pass membrane protein</topology>
    </subcellularLocation>
</comment>
<organism evidence="10 11">
    <name type="scientific">Sporolactobacillus nakayamae</name>
    <dbReference type="NCBI Taxonomy" id="269670"/>
    <lineage>
        <taxon>Bacteria</taxon>
        <taxon>Bacillati</taxon>
        <taxon>Bacillota</taxon>
        <taxon>Bacilli</taxon>
        <taxon>Bacillales</taxon>
        <taxon>Sporolactobacillaceae</taxon>
        <taxon>Sporolactobacillus</taxon>
    </lineage>
</organism>
<feature type="transmembrane region" description="Helical" evidence="8">
    <location>
        <begin position="59"/>
        <end position="80"/>
    </location>
</feature>
<evidence type="ECO:0000256" key="3">
    <source>
        <dbReference type="ARBA" id="ARBA00022475"/>
    </source>
</evidence>
<keyword evidence="4 8" id="KW-0812">Transmembrane</keyword>
<proteinExistence type="inferred from homology"/>
<keyword evidence="6 8" id="KW-1133">Transmembrane helix</keyword>
<keyword evidence="2 8" id="KW-0813">Transport</keyword>
<dbReference type="STRING" id="269670.SAMN02982927_02023"/>
<dbReference type="Pfam" id="PF00528">
    <property type="entry name" value="BPD_transp_1"/>
    <property type="match status" value="1"/>
</dbReference>
<evidence type="ECO:0000313" key="11">
    <source>
        <dbReference type="Proteomes" id="UP000198752"/>
    </source>
</evidence>
<protein>
    <submittedName>
        <fullName evidence="10">L-cystine transport system permease protein</fullName>
    </submittedName>
</protein>
<dbReference type="Gene3D" id="1.10.3720.10">
    <property type="entry name" value="MetI-like"/>
    <property type="match status" value="1"/>
</dbReference>
<evidence type="ECO:0000259" key="9">
    <source>
        <dbReference type="PROSITE" id="PS50928"/>
    </source>
</evidence>
<dbReference type="CDD" id="cd06261">
    <property type="entry name" value="TM_PBP2"/>
    <property type="match status" value="1"/>
</dbReference>
<evidence type="ECO:0000256" key="6">
    <source>
        <dbReference type="ARBA" id="ARBA00022989"/>
    </source>
</evidence>
<dbReference type="PROSITE" id="PS50928">
    <property type="entry name" value="ABC_TM1"/>
    <property type="match status" value="1"/>
</dbReference>
<evidence type="ECO:0000256" key="2">
    <source>
        <dbReference type="ARBA" id="ARBA00022448"/>
    </source>
</evidence>
<keyword evidence="7 8" id="KW-0472">Membrane</keyword>
<dbReference type="InterPro" id="IPR043429">
    <property type="entry name" value="ArtM/GltK/GlnP/TcyL/YhdX-like"/>
</dbReference>
<keyword evidence="11" id="KW-1185">Reference proteome</keyword>
<sequence length="238" mass="26320">MGKIFDPVFMIHSFPEVLQALPTTLFIAFMSAVIGLVIAFIVSFIRYANIRILSPLAKVYISFIRGTPDLVQIMLVYYGIPLFLKAINAKFGTAFDVNGVPSIAFAIVALAINAGAYMSETMRSSLLAVDAGQLEACYSVNMTRLQALRRVIVPQAIGIAIPPLSNSLISLIKETSLVFTISIIDIMAQAKIVGSRSFRFFEIYVVVSIIYWVICAIVAFALSKVEVYARRYERKVDK</sequence>
<evidence type="ECO:0000256" key="7">
    <source>
        <dbReference type="ARBA" id="ARBA00023136"/>
    </source>
</evidence>
<dbReference type="Proteomes" id="UP000198752">
    <property type="component" value="Unassembled WGS sequence"/>
</dbReference>
<feature type="transmembrane region" description="Helical" evidence="8">
    <location>
        <begin position="100"/>
        <end position="118"/>
    </location>
</feature>
<keyword evidence="5" id="KW-0029">Amino-acid transport</keyword>
<dbReference type="OrthoDB" id="9805999at2"/>
<dbReference type="EMBL" id="FOOY01000013">
    <property type="protein sequence ID" value="SFG55397.1"/>
    <property type="molecule type" value="Genomic_DNA"/>
</dbReference>
<dbReference type="InterPro" id="IPR000515">
    <property type="entry name" value="MetI-like"/>
</dbReference>
<dbReference type="PANTHER" id="PTHR30614:SF0">
    <property type="entry name" value="L-CYSTINE TRANSPORT SYSTEM PERMEASE PROTEIN TCYL"/>
    <property type="match status" value="1"/>
</dbReference>
<dbReference type="GO" id="GO:0022857">
    <property type="term" value="F:transmembrane transporter activity"/>
    <property type="evidence" value="ECO:0007669"/>
    <property type="project" value="InterPro"/>
</dbReference>
<evidence type="ECO:0000313" key="10">
    <source>
        <dbReference type="EMBL" id="SFG55397.1"/>
    </source>
</evidence>
<evidence type="ECO:0000256" key="8">
    <source>
        <dbReference type="RuleBase" id="RU363032"/>
    </source>
</evidence>
<dbReference type="GO" id="GO:0043190">
    <property type="term" value="C:ATP-binding cassette (ABC) transporter complex"/>
    <property type="evidence" value="ECO:0007669"/>
    <property type="project" value="InterPro"/>
</dbReference>
<dbReference type="InterPro" id="IPR010065">
    <property type="entry name" value="AA_ABC_transptr_permease_3TM"/>
</dbReference>
<accession>A0A1I2SWR4</accession>
<dbReference type="InterPro" id="IPR035906">
    <property type="entry name" value="MetI-like_sf"/>
</dbReference>
<dbReference type="AlphaFoldDB" id="A0A1I2SWR4"/>
<evidence type="ECO:0000256" key="4">
    <source>
        <dbReference type="ARBA" id="ARBA00022692"/>
    </source>
</evidence>
<keyword evidence="3" id="KW-1003">Cell membrane</keyword>
<dbReference type="PANTHER" id="PTHR30614">
    <property type="entry name" value="MEMBRANE COMPONENT OF AMINO ACID ABC TRANSPORTER"/>
    <property type="match status" value="1"/>
</dbReference>
<reference evidence="11" key="1">
    <citation type="submission" date="2016-10" db="EMBL/GenBank/DDBJ databases">
        <authorList>
            <person name="Varghese N."/>
            <person name="Submissions S."/>
        </authorList>
    </citation>
    <scope>NUCLEOTIDE SEQUENCE [LARGE SCALE GENOMIC DNA]</scope>
    <source>
        <strain evidence="11">ATCC 700379</strain>
    </source>
</reference>